<dbReference type="PANTHER" id="PTHR33840:SF1">
    <property type="entry name" value="TLE1 PHOSPHOLIPASE DOMAIN-CONTAINING PROTEIN"/>
    <property type="match status" value="1"/>
</dbReference>
<sequence>MGTSFVRELTPQELARLPAARQAMETAGMQGCATRFTFFAAFDGTHNDEANLKLSGDPYPTNISQLGMQAREAAESNAGIRARYYPGVGTGGDQGGPLQAAFFPTDAIQAAAEKAYRDFSDVAIDYLKTTPGAQVSDLGVAVAGFSRGAASAIRFAQLLHERGLVAPDGQVLAPPGSIPVTAMALIDPVARFVTAPMHIPPNVQGQVLSVIAEHEHRSDFRPLYPVNDPRVTQVRHPGNHVGVGGGYDAQGTAAHVLEGMTAYFQHRGVGIADVPPERRHDPQAPQRLYTEVWQTARNGDVLEDKHGRRQAQWRHDDPAQGRIGVAPQVPPAHEAWLERFQREVGPRLQALGHDRQACERIAAGCVCRSAGYSPANAPPQFLLSADQTRIGVLHRSGLLQEMPLGQLLTEPAPAQAVTPAADPARTPPPVPAHEPMVRGR</sequence>
<feature type="region of interest" description="Disordered" evidence="1">
    <location>
        <begin position="413"/>
        <end position="440"/>
    </location>
</feature>
<evidence type="ECO:0000313" key="2">
    <source>
        <dbReference type="EMBL" id="GLS16741.1"/>
    </source>
</evidence>
<proteinExistence type="predicted"/>
<organism evidence="2 3">
    <name type="scientific">Hydrogenophaga electricum</name>
    <dbReference type="NCBI Taxonomy" id="1230953"/>
    <lineage>
        <taxon>Bacteria</taxon>
        <taxon>Pseudomonadati</taxon>
        <taxon>Pseudomonadota</taxon>
        <taxon>Betaproteobacteria</taxon>
        <taxon>Burkholderiales</taxon>
        <taxon>Comamonadaceae</taxon>
        <taxon>Hydrogenophaga</taxon>
    </lineage>
</organism>
<dbReference type="SUPFAM" id="SSF53474">
    <property type="entry name" value="alpha/beta-Hydrolases"/>
    <property type="match status" value="1"/>
</dbReference>
<dbReference type="Proteomes" id="UP001156903">
    <property type="component" value="Unassembled WGS sequence"/>
</dbReference>
<gene>
    <name evidence="2" type="ORF">GCM10007935_41860</name>
</gene>
<evidence type="ECO:0000313" key="3">
    <source>
        <dbReference type="Proteomes" id="UP001156903"/>
    </source>
</evidence>
<reference evidence="3" key="1">
    <citation type="journal article" date="2019" name="Int. J. Syst. Evol. Microbiol.">
        <title>The Global Catalogue of Microorganisms (GCM) 10K type strain sequencing project: providing services to taxonomists for standard genome sequencing and annotation.</title>
        <authorList>
            <consortium name="The Broad Institute Genomics Platform"/>
            <consortium name="The Broad Institute Genome Sequencing Center for Infectious Disease"/>
            <person name="Wu L."/>
            <person name="Ma J."/>
        </authorList>
    </citation>
    <scope>NUCLEOTIDE SEQUENCE [LARGE SCALE GENOMIC DNA]</scope>
    <source>
        <strain evidence="3">NBRC 109341</strain>
    </source>
</reference>
<evidence type="ECO:0008006" key="4">
    <source>
        <dbReference type="Google" id="ProtNLM"/>
    </source>
</evidence>
<dbReference type="InterPro" id="IPR029058">
    <property type="entry name" value="AB_hydrolase_fold"/>
</dbReference>
<dbReference type="EMBL" id="BSPB01000078">
    <property type="protein sequence ID" value="GLS16741.1"/>
    <property type="molecule type" value="Genomic_DNA"/>
</dbReference>
<keyword evidence="3" id="KW-1185">Reference proteome</keyword>
<comment type="caution">
    <text evidence="2">The sequence shown here is derived from an EMBL/GenBank/DDBJ whole genome shotgun (WGS) entry which is preliminary data.</text>
</comment>
<accession>A0ABQ6C8Z9</accession>
<dbReference type="PANTHER" id="PTHR33840">
    <property type="match status" value="1"/>
</dbReference>
<name>A0ABQ6C8Z9_9BURK</name>
<protein>
    <recommendedName>
        <fullName evidence="4">DUF2235 domain-containing protein</fullName>
    </recommendedName>
</protein>
<evidence type="ECO:0000256" key="1">
    <source>
        <dbReference type="SAM" id="MobiDB-lite"/>
    </source>
</evidence>
<dbReference type="RefSeq" id="WP_284309421.1">
    <property type="nucleotide sequence ID" value="NZ_BSPB01000078.1"/>
</dbReference>